<feature type="region of interest" description="Disordered" evidence="3">
    <location>
        <begin position="167"/>
        <end position="198"/>
    </location>
</feature>
<feature type="domain" description="DUF7791" evidence="5">
    <location>
        <begin position="470"/>
        <end position="608"/>
    </location>
</feature>
<organism evidence="6 7">
    <name type="scientific">Fusarium venenatum</name>
    <dbReference type="NCBI Taxonomy" id="56646"/>
    <lineage>
        <taxon>Eukaryota</taxon>
        <taxon>Fungi</taxon>
        <taxon>Dikarya</taxon>
        <taxon>Ascomycota</taxon>
        <taxon>Pezizomycotina</taxon>
        <taxon>Sordariomycetes</taxon>
        <taxon>Hypocreomycetidae</taxon>
        <taxon>Hypocreales</taxon>
        <taxon>Nectriaceae</taxon>
        <taxon>Fusarium</taxon>
    </lineage>
</organism>
<keyword evidence="1" id="KW-0677">Repeat</keyword>
<accession>A0A2L2SZH1</accession>
<evidence type="ECO:0000259" key="4">
    <source>
        <dbReference type="Pfam" id="PF24883"/>
    </source>
</evidence>
<dbReference type="SUPFAM" id="SSF52540">
    <property type="entry name" value="P-loop containing nucleoside triphosphate hydrolases"/>
    <property type="match status" value="1"/>
</dbReference>
<feature type="compositionally biased region" description="Acidic residues" evidence="3">
    <location>
        <begin position="183"/>
        <end position="198"/>
    </location>
</feature>
<dbReference type="InterPro" id="IPR027417">
    <property type="entry name" value="P-loop_NTPase"/>
</dbReference>
<dbReference type="InterPro" id="IPR056693">
    <property type="entry name" value="DUF7791"/>
</dbReference>
<sequence length="959" mass="110345">MSLRANAHKATIKELEQSLERCRKVMETELLFKICDQSTAIEKQQSQAFSQLERDVQDLIRNLASGQTKIENLVAEQTQKTRKVLSTNIAAHFKASEAKAITDAQRERLLKSLKPAEIRMRYNDVMSPSDASFERVFASYERVCRKDSDHKDWRKIKRGFLIGIQEETENDVEDSNDSNNTDEHDESDESEDSDDSDDCDYVDVGNIDCIWESFGAWLQSDDPLFWIQGKPGSGKSTLMKFIIENDNTACLLESWNSEMRILSYFFWKIGQQSQNSIKGLLCCLLHDLLDGDYEMLDKVLEHFSFSRSKDFYQEWSSEEAEKVLYFLLQSQTCPTCIFIDGLDEISDKDGFQVLIRVLWRIWEMPMVKICVSSRLETGLVKRLEGKKAQKLRLHDLTRPEMTVYIQKQLAGSSEGLISASLLQNIIDILLRKADGNGDDEESLMKRLDELPDELEALYEAMWSKLNANNRIYRETAAMYFHCMIADGWSFRGTDAYERSRMYRETPTLAQLSMVVKFKDDQMFPPRVNNKSLHELKQLCDATESDLSTRCAGLLQISEKSVFDTSHRKDAFTSEIYPFTRSVQFIHRTAHDFLVDTKPEQDILNYYSGMNRMVDLQLKMFKSELYLSAVYHTIGVTAMPDDAIEHCVELQKQGVNDKAMLPVLQVIQNLWDQDLCLSWMLQSGSSQAPTVALRDICIEWNSAEMASPPTQMIQRLIASDADPHAVGLTSPSLRPPFDDDACFTHEISAYELLLRGALNRFSRGDYDVLPTILKVIDSMAPSCPEYWRRRIIVNIFHGELDSNEYRHICSWEYLYPTQGWATFEVDMQYLLNRLLIAVSSCGIPTQAYKVHEIANSAVESYSRIRNIVPRHTYGDKNLFCCRVINQVPWEGLCNNMFGPIDRTELSVRDLLERSFDENPEYDFLLGSYEQVSIDDEIDQLASEGLGFYREVSQEDYGPIE</sequence>
<dbReference type="Pfam" id="PF25053">
    <property type="entry name" value="DUF7791"/>
    <property type="match status" value="1"/>
</dbReference>
<protein>
    <submittedName>
        <fullName evidence="6">Uncharacterized protein</fullName>
    </submittedName>
</protein>
<feature type="compositionally biased region" description="Acidic residues" evidence="3">
    <location>
        <begin position="167"/>
        <end position="176"/>
    </location>
</feature>
<dbReference type="STRING" id="56646.A0A2L2SZH1"/>
<feature type="coiled-coil region" evidence="2">
    <location>
        <begin position="5"/>
        <end position="76"/>
    </location>
</feature>
<dbReference type="InterPro" id="IPR056884">
    <property type="entry name" value="NPHP3-like_N"/>
</dbReference>
<evidence type="ECO:0000256" key="2">
    <source>
        <dbReference type="SAM" id="Coils"/>
    </source>
</evidence>
<dbReference type="AlphaFoldDB" id="A0A2L2SZH1"/>
<dbReference type="Gene3D" id="3.40.50.300">
    <property type="entry name" value="P-loop containing nucleotide triphosphate hydrolases"/>
    <property type="match status" value="1"/>
</dbReference>
<dbReference type="Pfam" id="PF24883">
    <property type="entry name" value="NPHP3_N"/>
    <property type="match status" value="1"/>
</dbReference>
<reference evidence="7" key="1">
    <citation type="submission" date="2014-10" db="EMBL/GenBank/DDBJ databases">
        <authorList>
            <person name="King R."/>
        </authorList>
    </citation>
    <scope>NUCLEOTIDE SEQUENCE [LARGE SCALE GENOMIC DNA]</scope>
    <source>
        <strain evidence="7">A3/5</strain>
    </source>
</reference>
<feature type="domain" description="Nephrocystin 3-like N-terminal" evidence="4">
    <location>
        <begin position="212"/>
        <end position="374"/>
    </location>
</feature>
<evidence type="ECO:0000256" key="1">
    <source>
        <dbReference type="ARBA" id="ARBA00022737"/>
    </source>
</evidence>
<dbReference type="PANTHER" id="PTHR10039:SF5">
    <property type="entry name" value="NACHT DOMAIN-CONTAINING PROTEIN"/>
    <property type="match status" value="1"/>
</dbReference>
<dbReference type="PANTHER" id="PTHR10039">
    <property type="entry name" value="AMELOGENIN"/>
    <property type="match status" value="1"/>
</dbReference>
<dbReference type="EMBL" id="LN649230">
    <property type="protein sequence ID" value="CEI60383.1"/>
    <property type="molecule type" value="Genomic_DNA"/>
</dbReference>
<keyword evidence="2" id="KW-0175">Coiled coil</keyword>
<dbReference type="Proteomes" id="UP000245910">
    <property type="component" value="Chromosome II"/>
</dbReference>
<proteinExistence type="predicted"/>
<evidence type="ECO:0000313" key="7">
    <source>
        <dbReference type="Proteomes" id="UP000245910"/>
    </source>
</evidence>
<evidence type="ECO:0000256" key="3">
    <source>
        <dbReference type="SAM" id="MobiDB-lite"/>
    </source>
</evidence>
<evidence type="ECO:0000313" key="6">
    <source>
        <dbReference type="EMBL" id="CEI60383.1"/>
    </source>
</evidence>
<keyword evidence="7" id="KW-1185">Reference proteome</keyword>
<evidence type="ECO:0000259" key="5">
    <source>
        <dbReference type="Pfam" id="PF25053"/>
    </source>
</evidence>
<name>A0A2L2SZH1_9HYPO</name>